<evidence type="ECO:0000313" key="3">
    <source>
        <dbReference type="Proteomes" id="UP001603857"/>
    </source>
</evidence>
<dbReference type="InterPro" id="IPR051850">
    <property type="entry name" value="Polysacch_Lyase_4"/>
</dbReference>
<gene>
    <name evidence="2" type="ORF">Fmac_005720</name>
</gene>
<sequence>MQSSSLSVYRFHFMAIADDRQRIMPKPEDRTRGKRLDYDEAGYQFWAEANKLGHFTIENVVTGDCDLYAWVQGIFGDYKYNTTITTRPGCVIQELDLPYGKLESQIA</sequence>
<dbReference type="SUPFAM" id="SSF49452">
    <property type="entry name" value="Starch-binding domain-like"/>
    <property type="match status" value="1"/>
</dbReference>
<dbReference type="Proteomes" id="UP001603857">
    <property type="component" value="Unassembled WGS sequence"/>
</dbReference>
<protein>
    <recommendedName>
        <fullName evidence="1">Rhamnogalacturonan lyase domain-containing protein</fullName>
    </recommendedName>
</protein>
<accession>A0ABD1NBC0</accession>
<dbReference type="PANTHER" id="PTHR32018">
    <property type="entry name" value="RHAMNOGALACTURONATE LYASE FAMILY PROTEIN"/>
    <property type="match status" value="1"/>
</dbReference>
<dbReference type="PANTHER" id="PTHR32018:SF53">
    <property type="entry name" value="RHAMNOGALACTURONAN ENDOLYASE"/>
    <property type="match status" value="1"/>
</dbReference>
<dbReference type="CDD" id="cd10316">
    <property type="entry name" value="RGL4_M"/>
    <property type="match status" value="1"/>
</dbReference>
<proteinExistence type="predicted"/>
<evidence type="ECO:0000259" key="1">
    <source>
        <dbReference type="Pfam" id="PF14686"/>
    </source>
</evidence>
<dbReference type="InterPro" id="IPR013784">
    <property type="entry name" value="Carb-bd-like_fold"/>
</dbReference>
<dbReference type="InterPro" id="IPR029413">
    <property type="entry name" value="RG-lyase_II"/>
</dbReference>
<name>A0ABD1NBC0_9FABA</name>
<keyword evidence="3" id="KW-1185">Reference proteome</keyword>
<evidence type="ECO:0000313" key="2">
    <source>
        <dbReference type="EMBL" id="KAL2344435.1"/>
    </source>
</evidence>
<dbReference type="AlphaFoldDB" id="A0ABD1NBC0"/>
<organism evidence="2 3">
    <name type="scientific">Flemingia macrophylla</name>
    <dbReference type="NCBI Taxonomy" id="520843"/>
    <lineage>
        <taxon>Eukaryota</taxon>
        <taxon>Viridiplantae</taxon>
        <taxon>Streptophyta</taxon>
        <taxon>Embryophyta</taxon>
        <taxon>Tracheophyta</taxon>
        <taxon>Spermatophyta</taxon>
        <taxon>Magnoliopsida</taxon>
        <taxon>eudicotyledons</taxon>
        <taxon>Gunneridae</taxon>
        <taxon>Pentapetalae</taxon>
        <taxon>rosids</taxon>
        <taxon>fabids</taxon>
        <taxon>Fabales</taxon>
        <taxon>Fabaceae</taxon>
        <taxon>Papilionoideae</taxon>
        <taxon>50 kb inversion clade</taxon>
        <taxon>NPAAA clade</taxon>
        <taxon>indigoferoid/millettioid clade</taxon>
        <taxon>Phaseoleae</taxon>
        <taxon>Flemingia</taxon>
    </lineage>
</organism>
<dbReference type="Pfam" id="PF14686">
    <property type="entry name" value="fn3_3"/>
    <property type="match status" value="1"/>
</dbReference>
<feature type="domain" description="Rhamnogalacturonan lyase" evidence="1">
    <location>
        <begin position="39"/>
        <end position="92"/>
    </location>
</feature>
<dbReference type="EMBL" id="JBGMDY010000002">
    <property type="protein sequence ID" value="KAL2344435.1"/>
    <property type="molecule type" value="Genomic_DNA"/>
</dbReference>
<comment type="caution">
    <text evidence="2">The sequence shown here is derived from an EMBL/GenBank/DDBJ whole genome shotgun (WGS) entry which is preliminary data.</text>
</comment>
<reference evidence="2 3" key="1">
    <citation type="submission" date="2024-08" db="EMBL/GenBank/DDBJ databases">
        <title>Insights into the chromosomal genome structure of Flemingia macrophylla.</title>
        <authorList>
            <person name="Ding Y."/>
            <person name="Zhao Y."/>
            <person name="Bi W."/>
            <person name="Wu M."/>
            <person name="Zhao G."/>
            <person name="Gong Y."/>
            <person name="Li W."/>
            <person name="Zhang P."/>
        </authorList>
    </citation>
    <scope>NUCLEOTIDE SEQUENCE [LARGE SCALE GENOMIC DNA]</scope>
    <source>
        <strain evidence="2">DYQJB</strain>
        <tissue evidence="2">Leaf</tissue>
    </source>
</reference>